<gene>
    <name evidence="10" type="primary">Setd1a</name>
    <name evidence="10" type="ORF">CNELOR_R05808</name>
</gene>
<keyword evidence="11" id="KW-1185">Reference proteome</keyword>
<evidence type="ECO:0000313" key="11">
    <source>
        <dbReference type="Proteomes" id="UP000517678"/>
    </source>
</evidence>
<proteinExistence type="predicted"/>
<keyword evidence="5" id="KW-0156">Chromatin regulator</keyword>
<dbReference type="PROSITE" id="PS50280">
    <property type="entry name" value="SET"/>
    <property type="match status" value="1"/>
</dbReference>
<dbReference type="InterPro" id="IPR001214">
    <property type="entry name" value="SET_dom"/>
</dbReference>
<accession>A0A7K8AEQ4</accession>
<evidence type="ECO:0000259" key="8">
    <source>
        <dbReference type="PROSITE" id="PS50280"/>
    </source>
</evidence>
<feature type="non-terminal residue" evidence="10">
    <location>
        <position position="1"/>
    </location>
</feature>
<evidence type="ECO:0000259" key="9">
    <source>
        <dbReference type="PROSITE" id="PS50868"/>
    </source>
</evidence>
<keyword evidence="7" id="KW-0539">Nucleus</keyword>
<dbReference type="InterPro" id="IPR044570">
    <property type="entry name" value="Set1-like"/>
</dbReference>
<dbReference type="Gene3D" id="2.170.270.10">
    <property type="entry name" value="SET domain"/>
    <property type="match status" value="1"/>
</dbReference>
<name>A0A7K8AEQ4_9CORV</name>
<sequence length="144" mass="16670">QFRKKRLRFGRSRIHEWGLFAMEPIAADEMVIEYVGQNIRQVVADMREKRYAQEGIGSSYLFRVDHDTIIDATKCGNLARFINHCCTPNCYAKVITIEAQKKIVIYSKQAIGVNEEITYDYKFPIEDTKIPCLCRTESCRGPLN</sequence>
<dbReference type="InterPro" id="IPR003616">
    <property type="entry name" value="Post-SET_dom"/>
</dbReference>
<evidence type="ECO:0000256" key="7">
    <source>
        <dbReference type="ARBA" id="ARBA00023242"/>
    </source>
</evidence>
<evidence type="ECO:0000313" key="10">
    <source>
        <dbReference type="EMBL" id="NXB00089.1"/>
    </source>
</evidence>
<feature type="domain" description="Post-SET" evidence="9">
    <location>
        <begin position="128"/>
        <end position="144"/>
    </location>
</feature>
<protein>
    <submittedName>
        <fullName evidence="10">SET1A methyltransferase</fullName>
    </submittedName>
</protein>
<comment type="subcellular location">
    <subcellularLocation>
        <location evidence="1">Nucleus</location>
    </subcellularLocation>
</comment>
<dbReference type="SUPFAM" id="SSF82199">
    <property type="entry name" value="SET domain"/>
    <property type="match status" value="1"/>
</dbReference>
<evidence type="ECO:0000256" key="4">
    <source>
        <dbReference type="ARBA" id="ARBA00022691"/>
    </source>
</evidence>
<dbReference type="PROSITE" id="PS50868">
    <property type="entry name" value="POST_SET"/>
    <property type="match status" value="1"/>
</dbReference>
<dbReference type="AlphaFoldDB" id="A0A7K8AEQ4"/>
<dbReference type="Pfam" id="PF00856">
    <property type="entry name" value="SET"/>
    <property type="match status" value="1"/>
</dbReference>
<feature type="non-terminal residue" evidence="10">
    <location>
        <position position="144"/>
    </location>
</feature>
<reference evidence="10 11" key="1">
    <citation type="submission" date="2019-09" db="EMBL/GenBank/DDBJ databases">
        <title>Bird 10,000 Genomes (B10K) Project - Family phase.</title>
        <authorList>
            <person name="Zhang G."/>
        </authorList>
    </citation>
    <scope>NUCLEOTIDE SEQUENCE [LARGE SCALE GENOMIC DNA]</scope>
    <source>
        <strain evidence="10">B10K-DU-029-38</strain>
        <tissue evidence="10">Muscle</tissue>
    </source>
</reference>
<keyword evidence="3 10" id="KW-0808">Transferase</keyword>
<feature type="domain" description="SET" evidence="8">
    <location>
        <begin position="5"/>
        <end position="122"/>
    </location>
</feature>
<keyword evidence="6" id="KW-0694">RNA-binding</keyword>
<keyword evidence="4" id="KW-0949">S-adenosyl-L-methionine</keyword>
<dbReference type="GO" id="GO:0003723">
    <property type="term" value="F:RNA binding"/>
    <property type="evidence" value="ECO:0007669"/>
    <property type="project" value="UniProtKB-KW"/>
</dbReference>
<dbReference type="SMART" id="SM00317">
    <property type="entry name" value="SET"/>
    <property type="match status" value="1"/>
</dbReference>
<organism evidence="10 11">
    <name type="scientific">Cnemophilus loriae</name>
    <name type="common">Loria's bird-of-paradise</name>
    <dbReference type="NCBI Taxonomy" id="254448"/>
    <lineage>
        <taxon>Eukaryota</taxon>
        <taxon>Metazoa</taxon>
        <taxon>Chordata</taxon>
        <taxon>Craniata</taxon>
        <taxon>Vertebrata</taxon>
        <taxon>Euteleostomi</taxon>
        <taxon>Archelosauria</taxon>
        <taxon>Archosauria</taxon>
        <taxon>Dinosauria</taxon>
        <taxon>Saurischia</taxon>
        <taxon>Theropoda</taxon>
        <taxon>Coelurosauria</taxon>
        <taxon>Aves</taxon>
        <taxon>Neognathae</taxon>
        <taxon>Neoaves</taxon>
        <taxon>Telluraves</taxon>
        <taxon>Australaves</taxon>
        <taxon>Passeriformes</taxon>
        <taxon>Corvoidea</taxon>
        <taxon>Corvidae</taxon>
        <taxon>Cnemophilus</taxon>
    </lineage>
</organism>
<evidence type="ECO:0000256" key="1">
    <source>
        <dbReference type="ARBA" id="ARBA00004123"/>
    </source>
</evidence>
<dbReference type="GO" id="GO:0048188">
    <property type="term" value="C:Set1C/COMPASS complex"/>
    <property type="evidence" value="ECO:0007669"/>
    <property type="project" value="TreeGrafter"/>
</dbReference>
<keyword evidence="2 10" id="KW-0489">Methyltransferase</keyword>
<dbReference type="Proteomes" id="UP000517678">
    <property type="component" value="Unassembled WGS sequence"/>
</dbReference>
<dbReference type="GO" id="GO:0032259">
    <property type="term" value="P:methylation"/>
    <property type="evidence" value="ECO:0007669"/>
    <property type="project" value="UniProtKB-KW"/>
</dbReference>
<evidence type="ECO:0000256" key="3">
    <source>
        <dbReference type="ARBA" id="ARBA00022679"/>
    </source>
</evidence>
<dbReference type="FunFam" id="2.170.270.10:FF:000010">
    <property type="entry name" value="Histone-lysine N-methyltransferase"/>
    <property type="match status" value="1"/>
</dbReference>
<comment type="caution">
    <text evidence="10">The sequence shown here is derived from an EMBL/GenBank/DDBJ whole genome shotgun (WGS) entry which is preliminary data.</text>
</comment>
<dbReference type="PANTHER" id="PTHR45814">
    <property type="entry name" value="HISTONE-LYSINE N-METHYLTRANSFERASE SETD1"/>
    <property type="match status" value="1"/>
</dbReference>
<dbReference type="InterPro" id="IPR046341">
    <property type="entry name" value="SET_dom_sf"/>
</dbReference>
<dbReference type="PANTHER" id="PTHR45814:SF3">
    <property type="entry name" value="HISTONE-LYSINE N-METHYLTRANSFERASE SETD1A"/>
    <property type="match status" value="1"/>
</dbReference>
<dbReference type="EMBL" id="VZTF01000848">
    <property type="protein sequence ID" value="NXB00089.1"/>
    <property type="molecule type" value="Genomic_DNA"/>
</dbReference>
<evidence type="ECO:0000256" key="5">
    <source>
        <dbReference type="ARBA" id="ARBA00022853"/>
    </source>
</evidence>
<evidence type="ECO:0000256" key="2">
    <source>
        <dbReference type="ARBA" id="ARBA00022603"/>
    </source>
</evidence>
<dbReference type="GO" id="GO:0042800">
    <property type="term" value="F:histone H3K4 methyltransferase activity"/>
    <property type="evidence" value="ECO:0007669"/>
    <property type="project" value="InterPro"/>
</dbReference>
<evidence type="ECO:0000256" key="6">
    <source>
        <dbReference type="ARBA" id="ARBA00022884"/>
    </source>
</evidence>